<dbReference type="EMBL" id="CP042437">
    <property type="protein sequence ID" value="QEC78760.1"/>
    <property type="molecule type" value="Genomic_DNA"/>
</dbReference>
<proteinExistence type="predicted"/>
<feature type="transmembrane region" description="Helical" evidence="1">
    <location>
        <begin position="188"/>
        <end position="207"/>
    </location>
</feature>
<dbReference type="AlphaFoldDB" id="A0A5B8W3W8"/>
<reference evidence="2 3" key="1">
    <citation type="journal article" date="2013" name="J. Microbiol.">
        <title>Mucilaginibacter ginsenosidivorax sp. nov., with ginsenoside converting activity isolated from sediment.</title>
        <authorList>
            <person name="Kim J.K."/>
            <person name="Choi T.E."/>
            <person name="Liu Q.M."/>
            <person name="Park H.Y."/>
            <person name="Yi T.H."/>
            <person name="Yoon M.H."/>
            <person name="Kim S.C."/>
            <person name="Im W.T."/>
        </authorList>
    </citation>
    <scope>NUCLEOTIDE SEQUENCE [LARGE SCALE GENOMIC DNA]</scope>
    <source>
        <strain evidence="2 3">KHI28</strain>
    </source>
</reference>
<dbReference type="Proteomes" id="UP000321362">
    <property type="component" value="Chromosome"/>
</dbReference>
<keyword evidence="3" id="KW-1185">Reference proteome</keyword>
<dbReference type="RefSeq" id="WP_147057707.1">
    <property type="nucleotide sequence ID" value="NZ_CP042437.1"/>
</dbReference>
<evidence type="ECO:0000313" key="3">
    <source>
        <dbReference type="Proteomes" id="UP000321362"/>
    </source>
</evidence>
<evidence type="ECO:0000313" key="2">
    <source>
        <dbReference type="EMBL" id="QEC78760.1"/>
    </source>
</evidence>
<accession>A0A5B8W3W8</accession>
<feature type="transmembrane region" description="Helical" evidence="1">
    <location>
        <begin position="74"/>
        <end position="96"/>
    </location>
</feature>
<keyword evidence="1" id="KW-0472">Membrane</keyword>
<dbReference type="KEGG" id="mgk:FSB76_23450"/>
<feature type="transmembrane region" description="Helical" evidence="1">
    <location>
        <begin position="28"/>
        <end position="54"/>
    </location>
</feature>
<organism evidence="2 3">
    <name type="scientific">Mucilaginibacter ginsenosidivorax</name>
    <dbReference type="NCBI Taxonomy" id="862126"/>
    <lineage>
        <taxon>Bacteria</taxon>
        <taxon>Pseudomonadati</taxon>
        <taxon>Bacteroidota</taxon>
        <taxon>Sphingobacteriia</taxon>
        <taxon>Sphingobacteriales</taxon>
        <taxon>Sphingobacteriaceae</taxon>
        <taxon>Mucilaginibacter</taxon>
    </lineage>
</organism>
<evidence type="ECO:0000256" key="1">
    <source>
        <dbReference type="SAM" id="Phobius"/>
    </source>
</evidence>
<keyword evidence="1" id="KW-1133">Transmembrane helix</keyword>
<feature type="transmembrane region" description="Helical" evidence="1">
    <location>
        <begin position="117"/>
        <end position="138"/>
    </location>
</feature>
<name>A0A5B8W3W8_9SPHI</name>
<gene>
    <name evidence="2" type="ORF">FSB76_23450</name>
</gene>
<feature type="transmembrane region" description="Helical" evidence="1">
    <location>
        <begin position="158"/>
        <end position="176"/>
    </location>
</feature>
<sequence>MNKYEIYFPRTKYPKKFTEPEKDIVSSFLFYIPLFLVMSYLIGIIKMIVYYQYFNLDILSLIDISEAVNIALGNLLRSIFVVVILIISINLLKYPIKVYAEILAAMTFILNRYKKPNYNIIVGSSIVSLFLVSIFMFFEEWRNHKVFNRLDSLEMLEQLSICVSLFVAIFFNFLTINSYFSILKYKNLSTFVLAIIILSETALFSAIKNIQQSIESHNTGTSITILNPISKAEVLIKSDSCYFYIGKTKNYIIFYNDKTQITEIYPQSEVKKASLH</sequence>
<keyword evidence="1" id="KW-0812">Transmembrane</keyword>
<protein>
    <submittedName>
        <fullName evidence="2">Uncharacterized protein</fullName>
    </submittedName>
</protein>